<gene>
    <name evidence="1" type="ORF">C3E79_07390</name>
</gene>
<accession>A0A2S0WEW7</accession>
<reference evidence="2" key="1">
    <citation type="submission" date="2018-01" db="EMBL/GenBank/DDBJ databases">
        <authorList>
            <person name="Li J."/>
        </authorList>
    </citation>
    <scope>NUCLEOTIDE SEQUENCE [LARGE SCALE GENOMIC DNA]</scope>
    <source>
        <strain evidence="2">2184</strain>
    </source>
</reference>
<name>A0A2S0WEW7_9CORY</name>
<sequence length="223" mass="23166">MTVSTASPARARADARPIEPRRCVPQLTRLADACGRGEPWRAWSSPAFDSAAAFLALSPGVGCVLEDSAGRRLTHQRLGAAGLSVQAAWNGAAAGVIDAALRPRGAARLELWARDATIALGAGCPRGLEVRRGVIPPAGWLAHPQLFSLLHSHFTQVLRPRHGLAYLTRDLRGLFVLDATDGLAARFAAGLPGACVMRYSVGFPLIIGGHGGGGLGSGATVGR</sequence>
<keyword evidence="2" id="KW-1185">Reference proteome</keyword>
<proteinExistence type="predicted"/>
<dbReference type="KEGG" id="clia:C3E79_07390"/>
<dbReference type="EMBL" id="CP026948">
    <property type="protein sequence ID" value="AWB84325.1"/>
    <property type="molecule type" value="Genomic_DNA"/>
</dbReference>
<organism evidence="1 2">
    <name type="scientific">Corynebacterium liangguodongii</name>
    <dbReference type="NCBI Taxonomy" id="2079535"/>
    <lineage>
        <taxon>Bacteria</taxon>
        <taxon>Bacillati</taxon>
        <taxon>Actinomycetota</taxon>
        <taxon>Actinomycetes</taxon>
        <taxon>Mycobacteriales</taxon>
        <taxon>Corynebacteriaceae</taxon>
        <taxon>Corynebacterium</taxon>
    </lineage>
</organism>
<dbReference type="RefSeq" id="WP_108404334.1">
    <property type="nucleotide sequence ID" value="NZ_CP026948.1"/>
</dbReference>
<dbReference type="AlphaFoldDB" id="A0A2S0WEW7"/>
<evidence type="ECO:0000313" key="2">
    <source>
        <dbReference type="Proteomes" id="UP000244754"/>
    </source>
</evidence>
<dbReference type="Proteomes" id="UP000244754">
    <property type="component" value="Chromosome"/>
</dbReference>
<evidence type="ECO:0000313" key="1">
    <source>
        <dbReference type="EMBL" id="AWB84325.1"/>
    </source>
</evidence>
<dbReference type="OrthoDB" id="4408123at2"/>
<protein>
    <submittedName>
        <fullName evidence="1">Uncharacterized protein</fullName>
    </submittedName>
</protein>